<organism evidence="2 3">
    <name type="scientific">Mikania micrantha</name>
    <name type="common">bitter vine</name>
    <dbReference type="NCBI Taxonomy" id="192012"/>
    <lineage>
        <taxon>Eukaryota</taxon>
        <taxon>Viridiplantae</taxon>
        <taxon>Streptophyta</taxon>
        <taxon>Embryophyta</taxon>
        <taxon>Tracheophyta</taxon>
        <taxon>Spermatophyta</taxon>
        <taxon>Magnoliopsida</taxon>
        <taxon>eudicotyledons</taxon>
        <taxon>Gunneridae</taxon>
        <taxon>Pentapetalae</taxon>
        <taxon>asterids</taxon>
        <taxon>campanulids</taxon>
        <taxon>Asterales</taxon>
        <taxon>Asteraceae</taxon>
        <taxon>Asteroideae</taxon>
        <taxon>Heliantheae alliance</taxon>
        <taxon>Eupatorieae</taxon>
        <taxon>Mikania</taxon>
    </lineage>
</organism>
<dbReference type="EMBL" id="SZYD01000018">
    <property type="protein sequence ID" value="KAD2805434.1"/>
    <property type="molecule type" value="Genomic_DNA"/>
</dbReference>
<evidence type="ECO:0000313" key="3">
    <source>
        <dbReference type="Proteomes" id="UP000326396"/>
    </source>
</evidence>
<sequence length="321" mass="36312">MSYKVRISGKQKRVAQVQDPSLYYSTPTFEKASSHAPLKTAFLSHTTEAPSSTKIHFSQSSSSSSSQKEHHQPVTSLKTENFDKVTVEIAKEHMGLLSTFVSSYDGLVAGHIGNPYLKNDDYSQIDPDDMERIDIMWALESANEQDKACVAEIKKLDDQHEDSTSGEAKVSGEETSGSESENLSDSDTLADSDAYFEESPTQFALMLFSKQLPLFQEFVELLVDQCHYFSRLYCSPTTPLSRFRLLPFRSPLLRESLLLSFSLATKMFQFARLSLACPWIQQQFERLTYSGISGSMLIFNSLKHFVAYYALPRLWVPRYPP</sequence>
<evidence type="ECO:0000313" key="2">
    <source>
        <dbReference type="EMBL" id="KAD2805434.1"/>
    </source>
</evidence>
<keyword evidence="3" id="KW-1185">Reference proteome</keyword>
<dbReference type="Proteomes" id="UP000326396">
    <property type="component" value="Linkage Group LG8"/>
</dbReference>
<reference evidence="2 3" key="1">
    <citation type="submission" date="2019-05" db="EMBL/GenBank/DDBJ databases">
        <title>Mikania micrantha, genome provides insights into the molecular mechanism of rapid growth.</title>
        <authorList>
            <person name="Liu B."/>
        </authorList>
    </citation>
    <scope>NUCLEOTIDE SEQUENCE [LARGE SCALE GENOMIC DNA]</scope>
    <source>
        <strain evidence="2">NLD-2019</strain>
        <tissue evidence="2">Leaf</tissue>
    </source>
</reference>
<dbReference type="OrthoDB" id="1836526at2759"/>
<evidence type="ECO:0000256" key="1">
    <source>
        <dbReference type="SAM" id="MobiDB-lite"/>
    </source>
</evidence>
<feature type="region of interest" description="Disordered" evidence="1">
    <location>
        <begin position="156"/>
        <end position="186"/>
    </location>
</feature>
<accession>A0A5N6LV09</accession>
<dbReference type="AlphaFoldDB" id="A0A5N6LV09"/>
<name>A0A5N6LV09_9ASTR</name>
<comment type="caution">
    <text evidence="2">The sequence shown here is derived from an EMBL/GenBank/DDBJ whole genome shotgun (WGS) entry which is preliminary data.</text>
</comment>
<feature type="region of interest" description="Disordered" evidence="1">
    <location>
        <begin position="50"/>
        <end position="77"/>
    </location>
</feature>
<proteinExistence type="predicted"/>
<gene>
    <name evidence="2" type="ORF">E3N88_38811</name>
</gene>
<protein>
    <submittedName>
        <fullName evidence="2">Uncharacterized protein</fullName>
    </submittedName>
</protein>